<dbReference type="FunFam" id="2.10.25.10:FF:000095">
    <property type="entry name" value="Notch, isoform B"/>
    <property type="match status" value="1"/>
</dbReference>
<dbReference type="InterPro" id="IPR001881">
    <property type="entry name" value="EGF-like_Ca-bd_dom"/>
</dbReference>
<dbReference type="PROSITE" id="PS00022">
    <property type="entry name" value="EGF_1"/>
    <property type="match status" value="11"/>
</dbReference>
<feature type="disulfide bond" evidence="13">
    <location>
        <begin position="516"/>
        <end position="525"/>
    </location>
</feature>
<accession>A0AAV7K3J2</accession>
<dbReference type="InterPro" id="IPR009030">
    <property type="entry name" value="Growth_fac_rcpt_cys_sf"/>
</dbReference>
<comment type="caution">
    <text evidence="13">Lacks conserved residue(s) required for the propagation of feature annotation.</text>
</comment>
<feature type="disulfide bond" evidence="13">
    <location>
        <begin position="1295"/>
        <end position="1304"/>
    </location>
</feature>
<keyword evidence="6" id="KW-0677">Repeat</keyword>
<dbReference type="SUPFAM" id="SSF49899">
    <property type="entry name" value="Concanavalin A-like lectins/glucanases"/>
    <property type="match status" value="4"/>
</dbReference>
<dbReference type="Pfam" id="PF12661">
    <property type="entry name" value="hEGF"/>
    <property type="match status" value="2"/>
</dbReference>
<dbReference type="InterPro" id="IPR013032">
    <property type="entry name" value="EGF-like_CS"/>
</dbReference>
<keyword evidence="2" id="KW-1003">Cell membrane</keyword>
<feature type="domain" description="EGF-like" evidence="16">
    <location>
        <begin position="300"/>
        <end position="335"/>
    </location>
</feature>
<feature type="disulfide bond" evidence="13">
    <location>
        <begin position="341"/>
        <end position="351"/>
    </location>
</feature>
<dbReference type="Pfam" id="PF00054">
    <property type="entry name" value="Laminin_G_1"/>
    <property type="match status" value="1"/>
</dbReference>
<keyword evidence="18" id="KW-1185">Reference proteome</keyword>
<evidence type="ECO:0000256" key="1">
    <source>
        <dbReference type="ARBA" id="ARBA00004251"/>
    </source>
</evidence>
<feature type="domain" description="Laminin G" evidence="15">
    <location>
        <begin position="1087"/>
        <end position="1266"/>
    </location>
</feature>
<feature type="disulfide bond" evidence="13">
    <location>
        <begin position="436"/>
        <end position="445"/>
    </location>
</feature>
<dbReference type="SMART" id="SM00179">
    <property type="entry name" value="EGF_CA"/>
    <property type="match status" value="10"/>
</dbReference>
<feature type="domain" description="EGF-like" evidence="16">
    <location>
        <begin position="485"/>
        <end position="526"/>
    </location>
</feature>
<feature type="domain" description="EGF-like" evidence="16">
    <location>
        <begin position="448"/>
        <end position="484"/>
    </location>
</feature>
<dbReference type="InterPro" id="IPR013320">
    <property type="entry name" value="ConA-like_dom_sf"/>
</dbReference>
<comment type="caution">
    <text evidence="17">The sequence shown here is derived from an EMBL/GenBank/DDBJ whole genome shotgun (WGS) entry which is preliminary data.</text>
</comment>
<dbReference type="PROSITE" id="PS01186">
    <property type="entry name" value="EGF_2"/>
    <property type="match status" value="5"/>
</dbReference>
<evidence type="ECO:0000256" key="7">
    <source>
        <dbReference type="ARBA" id="ARBA00022782"/>
    </source>
</evidence>
<dbReference type="FunFam" id="2.10.25.10:FF:000173">
    <property type="entry name" value="Neurogenic locus notch protein 2"/>
    <property type="match status" value="1"/>
</dbReference>
<evidence type="ECO:0000256" key="3">
    <source>
        <dbReference type="ARBA" id="ARBA00022536"/>
    </source>
</evidence>
<keyword evidence="4" id="KW-0812">Transmembrane</keyword>
<feature type="signal peptide" evidence="14">
    <location>
        <begin position="1"/>
        <end position="22"/>
    </location>
</feature>
<evidence type="ECO:0000256" key="8">
    <source>
        <dbReference type="ARBA" id="ARBA00022837"/>
    </source>
</evidence>
<feature type="disulfide bond" evidence="13">
    <location>
        <begin position="249"/>
        <end position="258"/>
    </location>
</feature>
<keyword evidence="8" id="KW-0106">Calcium</keyword>
<feature type="domain" description="Laminin G" evidence="15">
    <location>
        <begin position="822"/>
        <end position="1008"/>
    </location>
</feature>
<feature type="disulfide bond" evidence="13">
    <location>
        <begin position="417"/>
        <end position="434"/>
    </location>
</feature>
<protein>
    <submittedName>
        <fullName evidence="17">Neurogenic locus notch-like protein 1-like</fullName>
    </submittedName>
</protein>
<dbReference type="PANTHER" id="PTHR12916">
    <property type="entry name" value="CYTOCHROME C OXIDASE POLYPEPTIDE VIC-2"/>
    <property type="match status" value="1"/>
</dbReference>
<dbReference type="InterPro" id="IPR003645">
    <property type="entry name" value="Fol_N"/>
</dbReference>
<dbReference type="InterPro" id="IPR000152">
    <property type="entry name" value="EGF-type_Asp/Asn_hydroxyl_site"/>
</dbReference>
<evidence type="ECO:0000313" key="18">
    <source>
        <dbReference type="Proteomes" id="UP001165289"/>
    </source>
</evidence>
<keyword evidence="10" id="KW-0472">Membrane</keyword>
<dbReference type="PROSITE" id="PS50025">
    <property type="entry name" value="LAM_G_DOMAIN"/>
    <property type="match status" value="4"/>
</dbReference>
<dbReference type="GO" id="GO:0005886">
    <property type="term" value="C:plasma membrane"/>
    <property type="evidence" value="ECO:0007669"/>
    <property type="project" value="UniProtKB-SubCell"/>
</dbReference>
<evidence type="ECO:0000256" key="12">
    <source>
        <dbReference type="ARBA" id="ARBA00023180"/>
    </source>
</evidence>
<feature type="disulfide bond" evidence="13">
    <location>
        <begin position="554"/>
        <end position="563"/>
    </location>
</feature>
<feature type="disulfide bond" evidence="13">
    <location>
        <begin position="531"/>
        <end position="541"/>
    </location>
</feature>
<dbReference type="SMART" id="SM00181">
    <property type="entry name" value="EGF"/>
    <property type="match status" value="15"/>
</dbReference>
<dbReference type="Gene3D" id="2.60.120.200">
    <property type="match status" value="4"/>
</dbReference>
<dbReference type="PROSITE" id="PS00010">
    <property type="entry name" value="ASX_HYDROXYL"/>
    <property type="match status" value="2"/>
</dbReference>
<feature type="domain" description="EGF-like" evidence="16">
    <location>
        <begin position="1044"/>
        <end position="1080"/>
    </location>
</feature>
<keyword evidence="9" id="KW-1133">Transmembrane helix</keyword>
<feature type="chain" id="PRO_5043339118" evidence="14">
    <location>
        <begin position="23"/>
        <end position="1479"/>
    </location>
</feature>
<dbReference type="PANTHER" id="PTHR12916:SF4">
    <property type="entry name" value="UNINFLATABLE, ISOFORM C"/>
    <property type="match status" value="1"/>
</dbReference>
<feature type="domain" description="EGF-like" evidence="16">
    <location>
        <begin position="527"/>
        <end position="564"/>
    </location>
</feature>
<dbReference type="SMART" id="SM00282">
    <property type="entry name" value="LamG"/>
    <property type="match status" value="4"/>
</dbReference>
<evidence type="ECO:0000256" key="2">
    <source>
        <dbReference type="ARBA" id="ARBA00022475"/>
    </source>
</evidence>
<feature type="disulfide bond" evidence="13">
    <location>
        <begin position="1070"/>
        <end position="1079"/>
    </location>
</feature>
<keyword evidence="11 13" id="KW-1015">Disulfide bond</keyword>
<evidence type="ECO:0000256" key="13">
    <source>
        <dbReference type="PROSITE-ProRule" id="PRU00076"/>
    </source>
</evidence>
<evidence type="ECO:0000313" key="17">
    <source>
        <dbReference type="EMBL" id="KAI6654836.1"/>
    </source>
</evidence>
<dbReference type="GO" id="GO:0030154">
    <property type="term" value="P:cell differentiation"/>
    <property type="evidence" value="ECO:0007669"/>
    <property type="project" value="UniProtKB-KW"/>
</dbReference>
<dbReference type="EMBL" id="JAKMXF010000221">
    <property type="protein sequence ID" value="KAI6654836.1"/>
    <property type="molecule type" value="Genomic_DNA"/>
</dbReference>
<dbReference type="Pfam" id="PF00008">
    <property type="entry name" value="EGF"/>
    <property type="match status" value="3"/>
</dbReference>
<dbReference type="CDD" id="cd00054">
    <property type="entry name" value="EGF_CA"/>
    <property type="match status" value="6"/>
</dbReference>
<dbReference type="CDD" id="cd00110">
    <property type="entry name" value="LamG"/>
    <property type="match status" value="4"/>
</dbReference>
<feature type="domain" description="EGF-like" evidence="16">
    <location>
        <begin position="222"/>
        <end position="259"/>
    </location>
</feature>
<dbReference type="Proteomes" id="UP001165289">
    <property type="component" value="Unassembled WGS sequence"/>
</dbReference>
<feature type="domain" description="EGF-like" evidence="16">
    <location>
        <begin position="779"/>
        <end position="815"/>
    </location>
</feature>
<dbReference type="Gene3D" id="2.10.25.10">
    <property type="entry name" value="Laminin"/>
    <property type="match status" value="8"/>
</dbReference>
<feature type="disulfide bond" evidence="13">
    <location>
        <begin position="805"/>
        <end position="814"/>
    </location>
</feature>
<evidence type="ECO:0000256" key="9">
    <source>
        <dbReference type="ARBA" id="ARBA00022989"/>
    </source>
</evidence>
<evidence type="ECO:0000256" key="10">
    <source>
        <dbReference type="ARBA" id="ARBA00023136"/>
    </source>
</evidence>
<dbReference type="Pfam" id="PF02210">
    <property type="entry name" value="Laminin_G_2"/>
    <property type="match status" value="3"/>
</dbReference>
<dbReference type="GO" id="GO:0005509">
    <property type="term" value="F:calcium ion binding"/>
    <property type="evidence" value="ECO:0007669"/>
    <property type="project" value="InterPro"/>
</dbReference>
<feature type="disulfide bond" evidence="13">
    <location>
        <begin position="325"/>
        <end position="334"/>
    </location>
</feature>
<feature type="disulfide bond" evidence="13">
    <location>
        <begin position="1276"/>
        <end position="1293"/>
    </location>
</feature>
<feature type="domain" description="EGF-like" evidence="16">
    <location>
        <begin position="407"/>
        <end position="446"/>
    </location>
</feature>
<gene>
    <name evidence="17" type="ORF">LOD99_2715</name>
</gene>
<evidence type="ECO:0000256" key="4">
    <source>
        <dbReference type="ARBA" id="ARBA00022692"/>
    </source>
</evidence>
<feature type="domain" description="EGF-like" evidence="16">
    <location>
        <begin position="743"/>
        <end position="776"/>
    </location>
</feature>
<feature type="domain" description="Laminin G" evidence="15">
    <location>
        <begin position="1310"/>
        <end position="1477"/>
    </location>
</feature>
<feature type="disulfide bond" evidence="13">
    <location>
        <begin position="304"/>
        <end position="314"/>
    </location>
</feature>
<keyword evidence="7" id="KW-0221">Differentiation</keyword>
<evidence type="ECO:0000256" key="6">
    <source>
        <dbReference type="ARBA" id="ARBA00022737"/>
    </source>
</evidence>
<dbReference type="FunFam" id="2.10.25.10:FF:000391">
    <property type="entry name" value="Weary, isoform C"/>
    <property type="match status" value="1"/>
</dbReference>
<feature type="disulfide bond" evidence="13">
    <location>
        <begin position="474"/>
        <end position="483"/>
    </location>
</feature>
<sequence>MLILKSVLLFILLFILLLYTTAQETDPSSCDDITPLSEDAVCSEGTDRVCYRARAPQDLEVTISYKNLCDNSLCIVSQLNPVLAMRGDSFSLSFSEEPFFNVPLGLSVYLFPGEQSFITCDQTTNYDQLVTSSSQALNATLSSESLLDGINYLTFTTDITCVYLRMVVNVQTVDCVSPDSPDVDTLCGGIGVCAASTNPFSEEGYSCVCPAGVNFKDNYCGDIDECSSEPCQNGGDCIEGVECGFTCECTSGYTGTLCETEIIDACDSNPCANGSECIPENNEFRCVCPPGITGLICDEKVNNCMHEPCLNGICNNLLDDYSCTCLLGYTGRNCSSLIDYCNHFLCLSGECMNITGSYVCICPPNGREFSTCSCYEGLCNRGECSDDTGYALCSCPNGFSGVTCETDLDLCEIQNTCSEFGTCQETSDGSDTVCICQATHTDVNCSTPIDPCFDITCNSRGSCISMEDSYVCDCIAGYTGNSCEIPDPCSTEPCSNMSTCVNATNTETGDEFQCVCPPGVTGPTCDTLITCDISPCNNGTCITDSNPGLITCICPLGTGGMYCEREVDIVTPLFRGEYSYLGFLTPILGLCSELRIRFRASRPNGIVLFSSLNSTDIGDYILVHMSDGFVSVRFDCGSGEETTLITDQRLDDDIFHILNISIASCRVELSVNTFHSSAVSGPGSSTIINLNTGLYIGGVPESVNLPFGVDRVGLFGCISNLEIGESGIHLNNPIEGRHVENCEDDVCQGINCPNGGRCVHSGTVYSCICPDGSELDTCGLSACLDNPCMHGGECLLQGGQAVCVCQPFFTGPFCEQKASIRTPFFSGNQHSFIKHGLINQELVSISLTVRPNASFISGVIMYTSENMENGLGDYLLLALSGGYPVIQWDLGSGQGLLSSSIQLLVDTWYRIQVTRSGSTTSMSVDGSSIVSANSSGSFQVLNTGSSLYLGGVSFLNFISPLAAALGINGFIGCIEEFQALSIRGDSVLSNEGGSESGSGVSECEEDPCVPNVCQNGGECVSIMGGMSCVCLPGYTGVYCSSLLEAEDCSTQECESDAICIMLSSGPQCLCPLGKTGDRCGQNILISYPSFKKSPFAYLQYSIEDVTDNTDVLLEFYTQSRYGLILFTSQNTKTKAGDFLSLAVFEGRLELRWNLGSGVGLLQWPEALALFQWYRVEVRRTARLSELRVIIPGSQGNVSSIIGNSQGTLTSLNTNGVVYIGGADSYVRAATSSGVASGLNGCIRDLTINNRPYTHTSATKGIDIESCIPHPCISHVCSSGSTCESSGNFNSYSCVCSVPQTGELCDVIATFENASFSGDSYVEYSFISNPVTTEIALRFRTMYSEGLIAWVGIEGGDYLSIGLRGGQVYGYIDLGSGVTSWSFDNIISYSIWHSLTLFHKNNELIVVLDSESLTIRLTGLSMHFNPTGGIWIGGHEDIEMTGFTSGLKGCVSQLSVSGLMIDLDNPSEIISSRNVISCDS</sequence>
<evidence type="ECO:0000256" key="11">
    <source>
        <dbReference type="ARBA" id="ARBA00023157"/>
    </source>
</evidence>
<proteinExistence type="predicted"/>
<feature type="disulfide bond" evidence="13">
    <location>
        <begin position="288"/>
        <end position="297"/>
    </location>
</feature>
<feature type="domain" description="EGF-like" evidence="16">
    <location>
        <begin position="337"/>
        <end position="373"/>
    </location>
</feature>
<reference evidence="17 18" key="1">
    <citation type="journal article" date="2023" name="BMC Biol.">
        <title>The compact genome of the sponge Oopsacas minuta (Hexactinellida) is lacking key metazoan core genes.</title>
        <authorList>
            <person name="Santini S."/>
            <person name="Schenkelaars Q."/>
            <person name="Jourda C."/>
            <person name="Duchesne M."/>
            <person name="Belahbib H."/>
            <person name="Rocher C."/>
            <person name="Selva M."/>
            <person name="Riesgo A."/>
            <person name="Vervoort M."/>
            <person name="Leys S.P."/>
            <person name="Kodjabachian L."/>
            <person name="Le Bivic A."/>
            <person name="Borchiellini C."/>
            <person name="Claverie J.M."/>
            <person name="Renard E."/>
        </authorList>
    </citation>
    <scope>NUCLEOTIDE SEQUENCE [LARGE SCALE GENOMIC DNA]</scope>
    <source>
        <strain evidence="17">SPO-2</strain>
    </source>
</reference>
<dbReference type="SMART" id="SM00274">
    <property type="entry name" value="FOLN"/>
    <property type="match status" value="4"/>
</dbReference>
<dbReference type="SUPFAM" id="SSF57184">
    <property type="entry name" value="Growth factor receptor domain"/>
    <property type="match status" value="2"/>
</dbReference>
<evidence type="ECO:0000256" key="14">
    <source>
        <dbReference type="SAM" id="SignalP"/>
    </source>
</evidence>
<dbReference type="GO" id="GO:0007154">
    <property type="term" value="P:cell communication"/>
    <property type="evidence" value="ECO:0007669"/>
    <property type="project" value="UniProtKB-ARBA"/>
</dbReference>
<dbReference type="InterPro" id="IPR001791">
    <property type="entry name" value="Laminin_G"/>
</dbReference>
<dbReference type="SUPFAM" id="SSF57196">
    <property type="entry name" value="EGF/Laminin"/>
    <property type="match status" value="4"/>
</dbReference>
<keyword evidence="3 13" id="KW-0245">EGF-like domain</keyword>
<dbReference type="PROSITE" id="PS50026">
    <property type="entry name" value="EGF_3"/>
    <property type="match status" value="13"/>
</dbReference>
<keyword evidence="12" id="KW-0325">Glycoprotein</keyword>
<feature type="disulfide bond" evidence="13">
    <location>
        <begin position="1030"/>
        <end position="1039"/>
    </location>
</feature>
<keyword evidence="5 14" id="KW-0732">Signal</keyword>
<dbReference type="GO" id="GO:0023052">
    <property type="term" value="P:signaling"/>
    <property type="evidence" value="ECO:0007669"/>
    <property type="project" value="UniProtKB-ARBA"/>
</dbReference>
<evidence type="ECO:0000259" key="16">
    <source>
        <dbReference type="PROSITE" id="PS50026"/>
    </source>
</evidence>
<evidence type="ECO:0000259" key="15">
    <source>
        <dbReference type="PROSITE" id="PS50025"/>
    </source>
</evidence>
<evidence type="ECO:0000256" key="5">
    <source>
        <dbReference type="ARBA" id="ARBA00022729"/>
    </source>
</evidence>
<organism evidence="17 18">
    <name type="scientific">Oopsacas minuta</name>
    <dbReference type="NCBI Taxonomy" id="111878"/>
    <lineage>
        <taxon>Eukaryota</taxon>
        <taxon>Metazoa</taxon>
        <taxon>Porifera</taxon>
        <taxon>Hexactinellida</taxon>
        <taxon>Hexasterophora</taxon>
        <taxon>Lyssacinosida</taxon>
        <taxon>Leucopsacidae</taxon>
        <taxon>Oopsacas</taxon>
    </lineage>
</organism>
<feature type="domain" description="EGF-like" evidence="16">
    <location>
        <begin position="1267"/>
        <end position="1305"/>
    </location>
</feature>
<comment type="subcellular location">
    <subcellularLocation>
        <location evidence="1">Cell membrane</location>
        <topology evidence="1">Single-pass type I membrane protein</topology>
    </subcellularLocation>
</comment>
<feature type="domain" description="Laminin G" evidence="15">
    <location>
        <begin position="570"/>
        <end position="752"/>
    </location>
</feature>
<feature type="domain" description="EGF-like" evidence="16">
    <location>
        <begin position="262"/>
        <end position="298"/>
    </location>
</feature>
<name>A0AAV7K3J2_9METZ</name>
<feature type="domain" description="EGF-like" evidence="16">
    <location>
        <begin position="1004"/>
        <end position="1040"/>
    </location>
</feature>
<dbReference type="InterPro" id="IPR000742">
    <property type="entry name" value="EGF"/>
</dbReference>